<accession>A0AAV5AN99</accession>
<evidence type="ECO:0000313" key="3">
    <source>
        <dbReference type="Proteomes" id="UP001050691"/>
    </source>
</evidence>
<protein>
    <submittedName>
        <fullName evidence="2">Uncharacterized protein</fullName>
    </submittedName>
</protein>
<dbReference type="AlphaFoldDB" id="A0AAV5AN99"/>
<keyword evidence="3" id="KW-1185">Reference proteome</keyword>
<evidence type="ECO:0000313" key="2">
    <source>
        <dbReference type="EMBL" id="GJJ14184.1"/>
    </source>
</evidence>
<sequence length="118" mass="12820">MLSLIGTLIILISGFHVVLTKEARKVDSPDDMSVVELSEYEEVDIQRERTPENTLEDGGSQHTLSPLISPGHMLRANINRVLNLLSFLNSSSAGGSDFGCDIMSELQTFVFALAPSSP</sequence>
<feature type="signal peptide" evidence="1">
    <location>
        <begin position="1"/>
        <end position="20"/>
    </location>
</feature>
<organism evidence="2 3">
    <name type="scientific">Clathrus columnatus</name>
    <dbReference type="NCBI Taxonomy" id="1419009"/>
    <lineage>
        <taxon>Eukaryota</taxon>
        <taxon>Fungi</taxon>
        <taxon>Dikarya</taxon>
        <taxon>Basidiomycota</taxon>
        <taxon>Agaricomycotina</taxon>
        <taxon>Agaricomycetes</taxon>
        <taxon>Phallomycetidae</taxon>
        <taxon>Phallales</taxon>
        <taxon>Clathraceae</taxon>
        <taxon>Clathrus</taxon>
    </lineage>
</organism>
<comment type="caution">
    <text evidence="2">The sequence shown here is derived from an EMBL/GenBank/DDBJ whole genome shotgun (WGS) entry which is preliminary data.</text>
</comment>
<reference evidence="2" key="1">
    <citation type="submission" date="2021-10" db="EMBL/GenBank/DDBJ databases">
        <title>De novo Genome Assembly of Clathrus columnatus (Basidiomycota, Fungi) Using Illumina and Nanopore Sequence Data.</title>
        <authorList>
            <person name="Ogiso-Tanaka E."/>
            <person name="Itagaki H."/>
            <person name="Hosoya T."/>
            <person name="Hosaka K."/>
        </authorList>
    </citation>
    <scope>NUCLEOTIDE SEQUENCE</scope>
    <source>
        <strain evidence="2">MO-923</strain>
    </source>
</reference>
<evidence type="ECO:0000256" key="1">
    <source>
        <dbReference type="SAM" id="SignalP"/>
    </source>
</evidence>
<name>A0AAV5AN99_9AGAM</name>
<proteinExistence type="predicted"/>
<dbReference type="EMBL" id="BPWL01000009">
    <property type="protein sequence ID" value="GJJ14184.1"/>
    <property type="molecule type" value="Genomic_DNA"/>
</dbReference>
<feature type="chain" id="PRO_5043427978" evidence="1">
    <location>
        <begin position="21"/>
        <end position="118"/>
    </location>
</feature>
<keyword evidence="1" id="KW-0732">Signal</keyword>
<gene>
    <name evidence="2" type="ORF">Clacol_008446</name>
</gene>
<dbReference type="Proteomes" id="UP001050691">
    <property type="component" value="Unassembled WGS sequence"/>
</dbReference>